<proteinExistence type="predicted"/>
<dbReference type="PROSITE" id="PS50835">
    <property type="entry name" value="IG_LIKE"/>
    <property type="match status" value="2"/>
</dbReference>
<keyword evidence="5" id="KW-0393">Immunoglobulin domain</keyword>
<dbReference type="SMART" id="SM00409">
    <property type="entry name" value="IG"/>
    <property type="match status" value="1"/>
</dbReference>
<feature type="domain" description="Ig-like" evidence="6">
    <location>
        <begin position="94"/>
        <end position="131"/>
    </location>
</feature>
<name>A0A182MSX3_9DIPT</name>
<dbReference type="InterPro" id="IPR036179">
    <property type="entry name" value="Ig-like_dom_sf"/>
</dbReference>
<keyword evidence="3" id="KW-1015">Disulfide bond</keyword>
<dbReference type="Pfam" id="PF07679">
    <property type="entry name" value="I-set"/>
    <property type="match status" value="1"/>
</dbReference>
<evidence type="ECO:0000256" key="1">
    <source>
        <dbReference type="ARBA" id="ARBA00004479"/>
    </source>
</evidence>
<dbReference type="EMBL" id="AXCM01011894">
    <property type="status" value="NOT_ANNOTATED_CDS"/>
    <property type="molecule type" value="Genomic_DNA"/>
</dbReference>
<dbReference type="FunFam" id="2.60.40.10:FF:001268">
    <property type="entry name" value="Blast:Protein CEPU-1"/>
    <property type="match status" value="1"/>
</dbReference>
<reference evidence="8" key="1">
    <citation type="submission" date="2013-09" db="EMBL/GenBank/DDBJ databases">
        <title>The Genome Sequence of Anopheles culicifacies species A.</title>
        <authorList>
            <consortium name="The Broad Institute Genomics Platform"/>
            <person name="Neafsey D.E."/>
            <person name="Besansky N."/>
            <person name="Howell P."/>
            <person name="Walton C."/>
            <person name="Young S.K."/>
            <person name="Zeng Q."/>
            <person name="Gargeya S."/>
            <person name="Fitzgerald M."/>
            <person name="Haas B."/>
            <person name="Abouelleil A."/>
            <person name="Allen A.W."/>
            <person name="Alvarado L."/>
            <person name="Arachchi H.M."/>
            <person name="Berlin A.M."/>
            <person name="Chapman S.B."/>
            <person name="Gainer-Dewar J."/>
            <person name="Goldberg J."/>
            <person name="Griggs A."/>
            <person name="Gujja S."/>
            <person name="Hansen M."/>
            <person name="Howarth C."/>
            <person name="Imamovic A."/>
            <person name="Ireland A."/>
            <person name="Larimer J."/>
            <person name="McCowan C."/>
            <person name="Murphy C."/>
            <person name="Pearson M."/>
            <person name="Poon T.W."/>
            <person name="Priest M."/>
            <person name="Roberts A."/>
            <person name="Saif S."/>
            <person name="Shea T."/>
            <person name="Sisk P."/>
            <person name="Sykes S."/>
            <person name="Wortman J."/>
            <person name="Nusbaum C."/>
            <person name="Birren B."/>
        </authorList>
    </citation>
    <scope>NUCLEOTIDE SEQUENCE [LARGE SCALE GENOMIC DNA]</scope>
    <source>
        <strain evidence="8">A-37</strain>
    </source>
</reference>
<keyword evidence="8" id="KW-1185">Reference proteome</keyword>
<dbReference type="EnsemblMetazoa" id="ACUA025514-RA">
    <property type="protein sequence ID" value="ACUA025514-PA"/>
    <property type="gene ID" value="ACUA025514"/>
</dbReference>
<dbReference type="InterPro" id="IPR013783">
    <property type="entry name" value="Ig-like_fold"/>
</dbReference>
<feature type="domain" description="Ig-like" evidence="6">
    <location>
        <begin position="12"/>
        <end position="89"/>
    </location>
</feature>
<protein>
    <recommendedName>
        <fullName evidence="6">Ig-like domain-containing protein</fullName>
    </recommendedName>
</protein>
<dbReference type="PANTHER" id="PTHR11640:SF164">
    <property type="entry name" value="MAM DOMAIN-CONTAINING GLYCOSYLPHOSPHATIDYLINOSITOL ANCHOR PROTEIN 1"/>
    <property type="match status" value="1"/>
</dbReference>
<dbReference type="InterPro" id="IPR051275">
    <property type="entry name" value="Cell_adhesion_signaling"/>
</dbReference>
<sequence>MTRGHLYKAIIGDSIELPCKVKDLGSYVLLWRRGTSVLTAANLMVTRDPRFKLVEGYNLQIANVKIQDAGDYICQIGDNESRDQVHTLEILVPPTIRVVPQNRQITARKGSTVTLECKASGNPVPAIYWHKKVSACVCVCQDVDFLLVAVCVFCSELPSEPPAMENKRAGLCKYCALEYIIEIRYR</sequence>
<dbReference type="InterPro" id="IPR007110">
    <property type="entry name" value="Ig-like_dom"/>
</dbReference>
<evidence type="ECO:0000256" key="2">
    <source>
        <dbReference type="ARBA" id="ARBA00023136"/>
    </source>
</evidence>
<comment type="subcellular location">
    <subcellularLocation>
        <location evidence="1">Membrane</location>
        <topology evidence="1">Single-pass type I membrane protein</topology>
    </subcellularLocation>
</comment>
<evidence type="ECO:0000259" key="6">
    <source>
        <dbReference type="PROSITE" id="PS50835"/>
    </source>
</evidence>
<dbReference type="SUPFAM" id="SSF48726">
    <property type="entry name" value="Immunoglobulin"/>
    <property type="match status" value="2"/>
</dbReference>
<accession>A0A182MSX3</accession>
<dbReference type="GO" id="GO:0050839">
    <property type="term" value="F:cell adhesion molecule binding"/>
    <property type="evidence" value="ECO:0007669"/>
    <property type="project" value="TreeGrafter"/>
</dbReference>
<evidence type="ECO:0000256" key="5">
    <source>
        <dbReference type="ARBA" id="ARBA00023319"/>
    </source>
</evidence>
<dbReference type="GO" id="GO:0098609">
    <property type="term" value="P:cell-cell adhesion"/>
    <property type="evidence" value="ECO:0007669"/>
    <property type="project" value="TreeGrafter"/>
</dbReference>
<evidence type="ECO:0000256" key="3">
    <source>
        <dbReference type="ARBA" id="ARBA00023157"/>
    </source>
</evidence>
<reference evidence="7" key="2">
    <citation type="submission" date="2020-05" db="UniProtKB">
        <authorList>
            <consortium name="EnsemblMetazoa"/>
        </authorList>
    </citation>
    <scope>IDENTIFICATION</scope>
    <source>
        <strain evidence="7">A-37</strain>
    </source>
</reference>
<dbReference type="GO" id="GO:0005911">
    <property type="term" value="C:cell-cell junction"/>
    <property type="evidence" value="ECO:0007669"/>
    <property type="project" value="TreeGrafter"/>
</dbReference>
<evidence type="ECO:0000313" key="7">
    <source>
        <dbReference type="EnsemblMetazoa" id="ACUA025514-PA"/>
    </source>
</evidence>
<evidence type="ECO:0000313" key="8">
    <source>
        <dbReference type="Proteomes" id="UP000075883"/>
    </source>
</evidence>
<keyword evidence="2" id="KW-0472">Membrane</keyword>
<dbReference type="Pfam" id="PF13927">
    <property type="entry name" value="Ig_3"/>
    <property type="match status" value="1"/>
</dbReference>
<dbReference type="PANTHER" id="PTHR11640">
    <property type="entry name" value="NEPHRIN"/>
    <property type="match status" value="1"/>
</dbReference>
<organism evidence="7 8">
    <name type="scientific">Anopheles culicifacies</name>
    <dbReference type="NCBI Taxonomy" id="139723"/>
    <lineage>
        <taxon>Eukaryota</taxon>
        <taxon>Metazoa</taxon>
        <taxon>Ecdysozoa</taxon>
        <taxon>Arthropoda</taxon>
        <taxon>Hexapoda</taxon>
        <taxon>Insecta</taxon>
        <taxon>Pterygota</taxon>
        <taxon>Neoptera</taxon>
        <taxon>Endopterygota</taxon>
        <taxon>Diptera</taxon>
        <taxon>Nematocera</taxon>
        <taxon>Culicoidea</taxon>
        <taxon>Culicidae</taxon>
        <taxon>Anophelinae</taxon>
        <taxon>Anopheles</taxon>
        <taxon>culicifacies species complex</taxon>
    </lineage>
</organism>
<keyword evidence="4" id="KW-0325">Glycoprotein</keyword>
<dbReference type="InterPro" id="IPR003599">
    <property type="entry name" value="Ig_sub"/>
</dbReference>
<dbReference type="GO" id="GO:0005886">
    <property type="term" value="C:plasma membrane"/>
    <property type="evidence" value="ECO:0007669"/>
    <property type="project" value="TreeGrafter"/>
</dbReference>
<dbReference type="InterPro" id="IPR013098">
    <property type="entry name" value="Ig_I-set"/>
</dbReference>
<dbReference type="Proteomes" id="UP000075883">
    <property type="component" value="Unassembled WGS sequence"/>
</dbReference>
<dbReference type="Gene3D" id="2.60.40.10">
    <property type="entry name" value="Immunoglobulins"/>
    <property type="match status" value="2"/>
</dbReference>
<dbReference type="STRING" id="139723.A0A182MSX3"/>
<dbReference type="VEuPathDB" id="VectorBase:ACUA025514"/>
<evidence type="ECO:0000256" key="4">
    <source>
        <dbReference type="ARBA" id="ARBA00023180"/>
    </source>
</evidence>
<dbReference type="AlphaFoldDB" id="A0A182MSX3"/>